<evidence type="ECO:0000313" key="2">
    <source>
        <dbReference type="EMBL" id="OBV39812.1"/>
    </source>
</evidence>
<evidence type="ECO:0000256" key="1">
    <source>
        <dbReference type="SAM" id="SignalP"/>
    </source>
</evidence>
<dbReference type="EMBL" id="LOCQ01000051">
    <property type="protein sequence ID" value="OBV39812.1"/>
    <property type="molecule type" value="Genomic_DNA"/>
</dbReference>
<proteinExistence type="predicted"/>
<dbReference type="PATRIC" id="fig|1747903.4.peg.3428"/>
<organism evidence="2 3">
    <name type="scientific">Janthinobacterium psychrotolerans</name>
    <dbReference type="NCBI Taxonomy" id="1747903"/>
    <lineage>
        <taxon>Bacteria</taxon>
        <taxon>Pseudomonadati</taxon>
        <taxon>Pseudomonadota</taxon>
        <taxon>Betaproteobacteria</taxon>
        <taxon>Burkholderiales</taxon>
        <taxon>Oxalobacteraceae</taxon>
        <taxon>Janthinobacterium</taxon>
    </lineage>
</organism>
<dbReference type="AlphaFoldDB" id="A0A1A7C250"/>
<protein>
    <recommendedName>
        <fullName evidence="4">Lipoprotein</fullName>
    </recommendedName>
</protein>
<keyword evidence="1" id="KW-0732">Signal</keyword>
<feature type="signal peptide" evidence="1">
    <location>
        <begin position="1"/>
        <end position="25"/>
    </location>
</feature>
<evidence type="ECO:0008006" key="4">
    <source>
        <dbReference type="Google" id="ProtNLM"/>
    </source>
</evidence>
<feature type="chain" id="PRO_5008355561" description="Lipoprotein" evidence="1">
    <location>
        <begin position="26"/>
        <end position="331"/>
    </location>
</feature>
<gene>
    <name evidence="2" type="ORF">ASR47_101234</name>
</gene>
<name>A0A1A7C250_9BURK</name>
<comment type="caution">
    <text evidence="2">The sequence shown here is derived from an EMBL/GenBank/DDBJ whole genome shotgun (WGS) entry which is preliminary data.</text>
</comment>
<dbReference type="Proteomes" id="UP000092713">
    <property type="component" value="Unassembled WGS sequence"/>
</dbReference>
<dbReference type="STRING" id="1747903.ASR47_101234"/>
<reference evidence="2 3" key="1">
    <citation type="submission" date="2016-04" db="EMBL/GenBank/DDBJ databases">
        <title>Draft genome sequence of Janthinobacterium psychrotolerans sp. nov., isolated from freshwater sediments in Denmark.</title>
        <authorList>
            <person name="Gong X."/>
            <person name="Skrivergaard S."/>
            <person name="Korsgaard B.S."/>
            <person name="Schreiber L."/>
            <person name="Marshall I.P."/>
            <person name="Finster K."/>
            <person name="Schramm A."/>
        </authorList>
    </citation>
    <scope>NUCLEOTIDE SEQUENCE [LARGE SCALE GENOMIC DNA]</scope>
    <source>
        <strain evidence="2 3">S3-2</strain>
    </source>
</reference>
<accession>A0A1A7C250</accession>
<sequence>MTQSAPPMNVSSPLALLLACSLLGACSDKTATAPAAPAPVPAPVAAAPVEAPAASAPAVAKNDEMRTPEARARDRKLEAAMMLAIFGKHYRPGSEDALADLRDPDSKEAKADKLSYVLSAVSHKLLPDGRAILVANAETANTEGQAESSHASPGLLNVFYLAPKGKPGDEAWQVVTRLENITALGSSGQLGDVHWVMLGAGKQGMAIRNGYTGQGYTITQLALFELGADTVTELAGSIDLHSDNDGACGPETQDCWLVDGNWHFAAARDGGAYDDLLVDFTGASQKIKPGVQVKENEDPPRVITQLNGRARYAFDGKTYKLVEGKNIVPGV</sequence>
<evidence type="ECO:0000313" key="3">
    <source>
        <dbReference type="Proteomes" id="UP000092713"/>
    </source>
</evidence>
<keyword evidence="3" id="KW-1185">Reference proteome</keyword>